<protein>
    <recommendedName>
        <fullName evidence="4">Periplasmic protein</fullName>
    </recommendedName>
</protein>
<dbReference type="EMBL" id="CP007770">
    <property type="protein sequence ID" value="AJC87463.1"/>
    <property type="molecule type" value="Genomic_DNA"/>
</dbReference>
<evidence type="ECO:0000313" key="3">
    <source>
        <dbReference type="Proteomes" id="UP000031163"/>
    </source>
</evidence>
<dbReference type="STRING" id="1031564.CINS_0476"/>
<keyword evidence="1" id="KW-0732">Signal</keyword>
<accession>A0A0A8GZW7</accession>
<dbReference type="KEGG" id="cis:CINS_0476"/>
<dbReference type="Proteomes" id="UP000031163">
    <property type="component" value="Chromosome"/>
</dbReference>
<dbReference type="AlphaFoldDB" id="A0A0A8GZW7"/>
<dbReference type="HOGENOM" id="CLU_051001_0_0_7"/>
<name>A0A0A8GZW7_9BACT</name>
<evidence type="ECO:0000313" key="2">
    <source>
        <dbReference type="EMBL" id="AJC87463.1"/>
    </source>
</evidence>
<gene>
    <name evidence="2" type="ORF">CINS_0476</name>
</gene>
<proteinExistence type="predicted"/>
<dbReference type="RefSeq" id="WP_039649527.1">
    <property type="nucleotide sequence ID" value="NZ_CP007770.1"/>
</dbReference>
<evidence type="ECO:0000256" key="1">
    <source>
        <dbReference type="SAM" id="SignalP"/>
    </source>
</evidence>
<reference evidence="2 3" key="1">
    <citation type="journal article" date="2014" name="Genome Biol. Evol.">
        <title>Comparative Genomics of the Campylobacter lari Group.</title>
        <authorList>
            <person name="Miller W.G."/>
            <person name="Yee E."/>
            <person name="Chapman M.H."/>
            <person name="Smith T.P."/>
            <person name="Bono J.L."/>
            <person name="Huynh S."/>
            <person name="Parker C.T."/>
            <person name="Vandamme P."/>
            <person name="Luong K."/>
            <person name="Korlach J."/>
        </authorList>
    </citation>
    <scope>NUCLEOTIDE SEQUENCE [LARGE SCALE GENOMIC DNA]</scope>
    <source>
        <strain evidence="2 3">NCTC 12927</strain>
    </source>
</reference>
<feature type="chain" id="PRO_5002037409" description="Periplasmic protein" evidence="1">
    <location>
        <begin position="21"/>
        <end position="404"/>
    </location>
</feature>
<sequence>MKRIFLCAMVSFVLICNAFAKEQQLSFVEPSEAFYPSVEIQSCDNECLFGLLENGLYFNFLSKFNEAINNEFLVNVYTKLLNSIIDFEKSVQKSASVKLAIVIPEQTIKSYSNTIINSSIAYLLRQRAQIRVKVFLIGDEEESKISKAFNEIQSEKFNYVIAGFTEEGVKQLLKKDISSNVKIFIPTVHKRYFDTQKENIYYGSIDYQKQIKKLLEYSNGRNIIFSDETSLSNRLNEELIKFGDGSEKIYTINSSKFDFRSILNRNRSFQNASVFLNTSLIKTALISSQIRAYDLEPFVLLSTQINYNPVLLSLTQINDRKKLLIANSISNEDQTLSYLNEIFSQDINYNWIAYATSVGIDYFYTQFLDTNSQRIFDEKLNENQFDYKVKIISSKGLGFTPFQE</sequence>
<evidence type="ECO:0008006" key="4">
    <source>
        <dbReference type="Google" id="ProtNLM"/>
    </source>
</evidence>
<feature type="signal peptide" evidence="1">
    <location>
        <begin position="1"/>
        <end position="20"/>
    </location>
</feature>
<dbReference type="GeneID" id="74431286"/>
<organism evidence="2 3">
    <name type="scientific">Campylobacter insulaenigrae NCTC 12927</name>
    <dbReference type="NCBI Taxonomy" id="1031564"/>
    <lineage>
        <taxon>Bacteria</taxon>
        <taxon>Pseudomonadati</taxon>
        <taxon>Campylobacterota</taxon>
        <taxon>Epsilonproteobacteria</taxon>
        <taxon>Campylobacterales</taxon>
        <taxon>Campylobacteraceae</taxon>
        <taxon>Campylobacter</taxon>
    </lineage>
</organism>